<dbReference type="EMBL" id="AWUE01016284">
    <property type="protein sequence ID" value="OMO93195.1"/>
    <property type="molecule type" value="Genomic_DNA"/>
</dbReference>
<keyword evidence="2" id="KW-1185">Reference proteome</keyword>
<evidence type="ECO:0000313" key="1">
    <source>
        <dbReference type="EMBL" id="OMO93195.1"/>
    </source>
</evidence>
<evidence type="ECO:0000313" key="2">
    <source>
        <dbReference type="Proteomes" id="UP000187203"/>
    </source>
</evidence>
<accession>A0A1R3JEE6</accession>
<gene>
    <name evidence="1" type="ORF">COLO4_17044</name>
</gene>
<dbReference type="Proteomes" id="UP000187203">
    <property type="component" value="Unassembled WGS sequence"/>
</dbReference>
<dbReference type="AlphaFoldDB" id="A0A1R3JEE6"/>
<protein>
    <submittedName>
        <fullName evidence="1">Uncharacterized protein</fullName>
    </submittedName>
</protein>
<proteinExistence type="predicted"/>
<comment type="caution">
    <text evidence="1">The sequence shown here is derived from an EMBL/GenBank/DDBJ whole genome shotgun (WGS) entry which is preliminary data.</text>
</comment>
<sequence>MDLVLKHIRARRLLIDFSRPPILEFNLGGRYVGLGMRGFIPLLRW</sequence>
<reference evidence="2" key="1">
    <citation type="submission" date="2013-09" db="EMBL/GenBank/DDBJ databases">
        <title>Corchorus olitorius genome sequencing.</title>
        <authorList>
            <person name="Alam M."/>
            <person name="Haque M.S."/>
            <person name="Islam M.S."/>
            <person name="Emdad E.M."/>
            <person name="Islam M.M."/>
            <person name="Ahmed B."/>
            <person name="Halim A."/>
            <person name="Hossen Q.M.M."/>
            <person name="Hossain M.Z."/>
            <person name="Ahmed R."/>
            <person name="Khan M.M."/>
            <person name="Islam R."/>
            <person name="Rashid M.M."/>
            <person name="Khan S.A."/>
            <person name="Rahman M.S."/>
            <person name="Alam M."/>
            <person name="Yahiya A.S."/>
            <person name="Khan M.S."/>
            <person name="Azam M.S."/>
            <person name="Haque T."/>
            <person name="Lashkar M.Z.H."/>
            <person name="Akhand A.I."/>
            <person name="Morshed G."/>
            <person name="Roy S."/>
            <person name="Uddin K.S."/>
            <person name="Rabeya T."/>
            <person name="Hossain A.S."/>
            <person name="Chowdhury A."/>
            <person name="Snigdha A.R."/>
            <person name="Mortoza M.S."/>
            <person name="Matin S.A."/>
            <person name="Hoque S.M.E."/>
            <person name="Islam M.K."/>
            <person name="Roy D.K."/>
            <person name="Haider R."/>
            <person name="Moosa M.M."/>
            <person name="Elias S.M."/>
            <person name="Hasan A.M."/>
            <person name="Jahan S."/>
            <person name="Shafiuddin M."/>
            <person name="Mahmood N."/>
            <person name="Shommy N.S."/>
        </authorList>
    </citation>
    <scope>NUCLEOTIDE SEQUENCE [LARGE SCALE GENOMIC DNA]</scope>
    <source>
        <strain evidence="2">cv. O-4</strain>
    </source>
</reference>
<organism evidence="1 2">
    <name type="scientific">Corchorus olitorius</name>
    <dbReference type="NCBI Taxonomy" id="93759"/>
    <lineage>
        <taxon>Eukaryota</taxon>
        <taxon>Viridiplantae</taxon>
        <taxon>Streptophyta</taxon>
        <taxon>Embryophyta</taxon>
        <taxon>Tracheophyta</taxon>
        <taxon>Spermatophyta</taxon>
        <taxon>Magnoliopsida</taxon>
        <taxon>eudicotyledons</taxon>
        <taxon>Gunneridae</taxon>
        <taxon>Pentapetalae</taxon>
        <taxon>rosids</taxon>
        <taxon>malvids</taxon>
        <taxon>Malvales</taxon>
        <taxon>Malvaceae</taxon>
        <taxon>Grewioideae</taxon>
        <taxon>Apeibeae</taxon>
        <taxon>Corchorus</taxon>
    </lineage>
</organism>
<name>A0A1R3JEE6_9ROSI</name>